<evidence type="ECO:0000313" key="2">
    <source>
        <dbReference type="EMBL" id="KKL81631.1"/>
    </source>
</evidence>
<sequence>MKDSGKTAKERLQADAADKLEPYKGVLKSANIQCDLERQIELLEHELALTQQQLAEAQASNDNWRAKWIELVGPIMPTVDDSAGPEPIEAMLELARNMKPVVVAMRKAGLI</sequence>
<dbReference type="AlphaFoldDB" id="A0A0F9FTM1"/>
<name>A0A0F9FTM1_9ZZZZ</name>
<comment type="caution">
    <text evidence="2">The sequence shown here is derived from an EMBL/GenBank/DDBJ whole genome shotgun (WGS) entry which is preliminary data.</text>
</comment>
<gene>
    <name evidence="2" type="ORF">LCGC14_1992840</name>
</gene>
<reference evidence="2" key="1">
    <citation type="journal article" date="2015" name="Nature">
        <title>Complex archaea that bridge the gap between prokaryotes and eukaryotes.</title>
        <authorList>
            <person name="Spang A."/>
            <person name="Saw J.H."/>
            <person name="Jorgensen S.L."/>
            <person name="Zaremba-Niedzwiedzka K."/>
            <person name="Martijn J."/>
            <person name="Lind A.E."/>
            <person name="van Eijk R."/>
            <person name="Schleper C."/>
            <person name="Guy L."/>
            <person name="Ettema T.J."/>
        </authorList>
    </citation>
    <scope>NUCLEOTIDE SEQUENCE</scope>
</reference>
<accession>A0A0F9FTM1</accession>
<evidence type="ECO:0000256" key="1">
    <source>
        <dbReference type="SAM" id="Coils"/>
    </source>
</evidence>
<protein>
    <submittedName>
        <fullName evidence="2">Uncharacterized protein</fullName>
    </submittedName>
</protein>
<keyword evidence="1" id="KW-0175">Coiled coil</keyword>
<dbReference type="EMBL" id="LAZR01022511">
    <property type="protein sequence ID" value="KKL81631.1"/>
    <property type="molecule type" value="Genomic_DNA"/>
</dbReference>
<organism evidence="2">
    <name type="scientific">marine sediment metagenome</name>
    <dbReference type="NCBI Taxonomy" id="412755"/>
    <lineage>
        <taxon>unclassified sequences</taxon>
        <taxon>metagenomes</taxon>
        <taxon>ecological metagenomes</taxon>
    </lineage>
</organism>
<proteinExistence type="predicted"/>
<feature type="coiled-coil region" evidence="1">
    <location>
        <begin position="40"/>
        <end position="67"/>
    </location>
</feature>